<comment type="caution">
    <text evidence="8">The sequence shown here is derived from an EMBL/GenBank/DDBJ whole genome shotgun (WGS) entry which is preliminary data.</text>
</comment>
<name>A0A0D8IZC5_9FIRM</name>
<evidence type="ECO:0000256" key="1">
    <source>
        <dbReference type="ARBA" id="ARBA00005010"/>
    </source>
</evidence>
<dbReference type="EC" id="1.3.1.76" evidence="2"/>
<dbReference type="GO" id="GO:0019354">
    <property type="term" value="P:siroheme biosynthetic process"/>
    <property type="evidence" value="ECO:0007669"/>
    <property type="project" value="UniProtKB-UniPathway"/>
</dbReference>
<dbReference type="InterPro" id="IPR006367">
    <property type="entry name" value="Sirohaem_synthase_N"/>
</dbReference>
<proteinExistence type="predicted"/>
<dbReference type="PANTHER" id="PTHR35330:SF1">
    <property type="entry name" value="SIROHEME BIOSYNTHESIS PROTEIN MET8"/>
    <property type="match status" value="1"/>
</dbReference>
<dbReference type="InterPro" id="IPR028161">
    <property type="entry name" value="Met8-like"/>
</dbReference>
<evidence type="ECO:0000256" key="5">
    <source>
        <dbReference type="ARBA" id="ARBA00023244"/>
    </source>
</evidence>
<dbReference type="Pfam" id="PF14824">
    <property type="entry name" value="Sirohm_synth_M"/>
    <property type="match status" value="1"/>
</dbReference>
<evidence type="ECO:0000313" key="9">
    <source>
        <dbReference type="Proteomes" id="UP000032483"/>
    </source>
</evidence>
<dbReference type="Proteomes" id="UP000032483">
    <property type="component" value="Unassembled WGS sequence"/>
</dbReference>
<keyword evidence="4" id="KW-0520">NAD</keyword>
<evidence type="ECO:0000256" key="3">
    <source>
        <dbReference type="ARBA" id="ARBA00023002"/>
    </source>
</evidence>
<dbReference type="GO" id="GO:0043115">
    <property type="term" value="F:precorrin-2 dehydrogenase activity"/>
    <property type="evidence" value="ECO:0007669"/>
    <property type="project" value="UniProtKB-EC"/>
</dbReference>
<dbReference type="RefSeq" id="WP_050005391.1">
    <property type="nucleotide sequence ID" value="NZ_CAOJUJ010000014.1"/>
</dbReference>
<dbReference type="EMBL" id="JXXK01000012">
    <property type="protein sequence ID" value="KJF39839.1"/>
    <property type="molecule type" value="Genomic_DNA"/>
</dbReference>
<evidence type="ECO:0000256" key="6">
    <source>
        <dbReference type="ARBA" id="ARBA00047561"/>
    </source>
</evidence>
<dbReference type="InterPro" id="IPR028281">
    <property type="entry name" value="Sirohaem_synthase_central"/>
</dbReference>
<evidence type="ECO:0000256" key="4">
    <source>
        <dbReference type="ARBA" id="ARBA00023027"/>
    </source>
</evidence>
<comment type="pathway">
    <text evidence="1">Porphyrin-containing compound metabolism; siroheme biosynthesis; sirohydrochlorin from precorrin-2: step 1/1.</text>
</comment>
<keyword evidence="3" id="KW-0560">Oxidoreductase</keyword>
<reference evidence="8" key="1">
    <citation type="submission" date="2015-02" db="EMBL/GenBank/DDBJ databases">
        <title>A novel member of the family Ruminococcaceae isolated from human feces.</title>
        <authorList>
            <person name="Shkoporov A.N."/>
            <person name="Chaplin A.V."/>
            <person name="Motuzova O.V."/>
            <person name="Kafarskaia L.I."/>
            <person name="Khokhlova E.V."/>
            <person name="Efimov B.A."/>
        </authorList>
    </citation>
    <scope>NUCLEOTIDE SEQUENCE [LARGE SCALE GENOMIC DNA]</scope>
    <source>
        <strain evidence="8">585-1</strain>
    </source>
</reference>
<evidence type="ECO:0000313" key="8">
    <source>
        <dbReference type="EMBL" id="KJF39839.1"/>
    </source>
</evidence>
<dbReference type="Pfam" id="PF13241">
    <property type="entry name" value="NAD_binding_7"/>
    <property type="match status" value="1"/>
</dbReference>
<accession>A0A0D8IZC5</accession>
<feature type="domain" description="Siroheme synthase central" evidence="7">
    <location>
        <begin position="116"/>
        <end position="142"/>
    </location>
</feature>
<comment type="catalytic activity">
    <reaction evidence="6">
        <text>precorrin-2 + NAD(+) = sirohydrochlorin + NADH + 2 H(+)</text>
        <dbReference type="Rhea" id="RHEA:15613"/>
        <dbReference type="ChEBI" id="CHEBI:15378"/>
        <dbReference type="ChEBI" id="CHEBI:57540"/>
        <dbReference type="ChEBI" id="CHEBI:57945"/>
        <dbReference type="ChEBI" id="CHEBI:58351"/>
        <dbReference type="ChEBI" id="CHEBI:58827"/>
        <dbReference type="EC" id="1.3.1.76"/>
    </reaction>
</comment>
<protein>
    <recommendedName>
        <fullName evidence="2">precorrin-2 dehydrogenase</fullName>
        <ecNumber evidence="2">1.3.1.76</ecNumber>
    </recommendedName>
</protein>
<dbReference type="UniPathway" id="UPA00262">
    <property type="reaction ID" value="UER00222"/>
</dbReference>
<keyword evidence="9" id="KW-1185">Reference proteome</keyword>
<sequence>MAYFPMFVELEGRPCLIVGGGAVALRKARRLLPYGPCLTVVAQSFVPELEALEGAALCRRAFRPRDVEGQALVVAATGDGALNREIAALCRARRIPVNAVDDKDNCTFLFPALVRRGPLSIGISTGGASPTAAVYVKEKIEAALPGGDGWNGILEYLAARRAPVRASVPDETARARLFAALFDACMEKGRPLEQAEFDALAARMEREGPGNA</sequence>
<dbReference type="PANTHER" id="PTHR35330">
    <property type="entry name" value="SIROHEME BIOSYNTHESIS PROTEIN MET8"/>
    <property type="match status" value="1"/>
</dbReference>
<evidence type="ECO:0000259" key="7">
    <source>
        <dbReference type="Pfam" id="PF14824"/>
    </source>
</evidence>
<dbReference type="SUPFAM" id="SSF51735">
    <property type="entry name" value="NAD(P)-binding Rossmann-fold domains"/>
    <property type="match status" value="1"/>
</dbReference>
<gene>
    <name evidence="8" type="ORF">TQ39_09720</name>
</gene>
<dbReference type="Gene3D" id="3.40.50.720">
    <property type="entry name" value="NAD(P)-binding Rossmann-like Domain"/>
    <property type="match status" value="1"/>
</dbReference>
<organism evidence="8 9">
    <name type="scientific">Ruthenibacterium lactatiformans</name>
    <dbReference type="NCBI Taxonomy" id="1550024"/>
    <lineage>
        <taxon>Bacteria</taxon>
        <taxon>Bacillati</taxon>
        <taxon>Bacillota</taxon>
        <taxon>Clostridia</taxon>
        <taxon>Eubacteriales</taxon>
        <taxon>Oscillospiraceae</taxon>
        <taxon>Ruthenibacterium</taxon>
    </lineage>
</organism>
<dbReference type="InterPro" id="IPR036291">
    <property type="entry name" value="NAD(P)-bd_dom_sf"/>
</dbReference>
<dbReference type="GO" id="GO:0004325">
    <property type="term" value="F:ferrochelatase activity"/>
    <property type="evidence" value="ECO:0007669"/>
    <property type="project" value="InterPro"/>
</dbReference>
<dbReference type="AlphaFoldDB" id="A0A0D8IZC5"/>
<dbReference type="SUPFAM" id="SSF75615">
    <property type="entry name" value="Siroheme synthase middle domains-like"/>
    <property type="match status" value="1"/>
</dbReference>
<dbReference type="NCBIfam" id="TIGR01470">
    <property type="entry name" value="cysG_Nterm"/>
    <property type="match status" value="1"/>
</dbReference>
<evidence type="ECO:0000256" key="2">
    <source>
        <dbReference type="ARBA" id="ARBA00012400"/>
    </source>
</evidence>
<dbReference type="GeneID" id="93727854"/>
<dbReference type="Gene3D" id="3.30.160.110">
    <property type="entry name" value="Siroheme synthase, domain 2"/>
    <property type="match status" value="1"/>
</dbReference>
<keyword evidence="5" id="KW-0627">Porphyrin biosynthesis</keyword>